<dbReference type="GO" id="GO:0043164">
    <property type="term" value="P:Gram-negative-bacterium-type cell wall biogenesis"/>
    <property type="evidence" value="ECO:0007669"/>
    <property type="project" value="TreeGrafter"/>
</dbReference>
<accession>A0A1H4EGC4</accession>
<gene>
    <name evidence="3" type="ORF">SAMN05192564_103349</name>
</gene>
<keyword evidence="4" id="KW-1185">Reference proteome</keyword>
<evidence type="ECO:0000259" key="2">
    <source>
        <dbReference type="Pfam" id="PF02698"/>
    </source>
</evidence>
<dbReference type="PANTHER" id="PTHR30336">
    <property type="entry name" value="INNER MEMBRANE PROTEIN, PROBABLE PERMEASE"/>
    <property type="match status" value="1"/>
</dbReference>
<organism evidence="3 4">
    <name type="scientific">Paraburkholderia sartisoli</name>
    <dbReference type="NCBI Taxonomy" id="83784"/>
    <lineage>
        <taxon>Bacteria</taxon>
        <taxon>Pseudomonadati</taxon>
        <taxon>Pseudomonadota</taxon>
        <taxon>Betaproteobacteria</taxon>
        <taxon>Burkholderiales</taxon>
        <taxon>Burkholderiaceae</taxon>
        <taxon>Paraburkholderia</taxon>
    </lineage>
</organism>
<dbReference type="Proteomes" id="UP000198638">
    <property type="component" value="Unassembled WGS sequence"/>
</dbReference>
<keyword evidence="1" id="KW-0812">Transmembrane</keyword>
<reference evidence="4" key="1">
    <citation type="submission" date="2016-10" db="EMBL/GenBank/DDBJ databases">
        <authorList>
            <person name="Varghese N."/>
            <person name="Submissions S."/>
        </authorList>
    </citation>
    <scope>NUCLEOTIDE SEQUENCE [LARGE SCALE GENOMIC DNA]</scope>
    <source>
        <strain evidence="4">LMG 24000</strain>
    </source>
</reference>
<name>A0A1H4EGC4_9BURK</name>
<dbReference type="GO" id="GO:0005886">
    <property type="term" value="C:plasma membrane"/>
    <property type="evidence" value="ECO:0007669"/>
    <property type="project" value="TreeGrafter"/>
</dbReference>
<dbReference type="STRING" id="83784.SAMN05192564_103349"/>
<dbReference type="PANTHER" id="PTHR30336:SF4">
    <property type="entry name" value="ENVELOPE BIOGENESIS FACTOR ELYC"/>
    <property type="match status" value="1"/>
</dbReference>
<dbReference type="EMBL" id="FNRQ01000003">
    <property type="protein sequence ID" value="SEA84105.1"/>
    <property type="molecule type" value="Genomic_DNA"/>
</dbReference>
<dbReference type="GO" id="GO:0000270">
    <property type="term" value="P:peptidoglycan metabolic process"/>
    <property type="evidence" value="ECO:0007669"/>
    <property type="project" value="TreeGrafter"/>
</dbReference>
<feature type="transmembrane region" description="Helical" evidence="1">
    <location>
        <begin position="21"/>
        <end position="40"/>
    </location>
</feature>
<dbReference type="AlphaFoldDB" id="A0A1H4EGC4"/>
<proteinExistence type="predicted"/>
<sequence>MRSVPVRWQARRLSRKSYVTPFKLILFTLLALFFAAFLLLRRQRSIIVIIALALFWLLSSGWLTAPLLAWAGHGANPVAHATFSGRAAIVLLGSGTEYDSHDRLVPKRDAIARIEKTAALYADCTRVAVRCEVIVSGGNPQRHEATEADTYLPWLVERGVARSDIVLENRSLTTYENAKLVVPILQREHYDSTILVTSAHQMPRALLDFHRFGSFPQPVISNTRRAHPGVLPRYINLVNANIALHELIGIAQFHVYHAIGWF</sequence>
<keyword evidence="1" id="KW-1133">Transmembrane helix</keyword>
<dbReference type="Gene3D" id="3.40.50.620">
    <property type="entry name" value="HUPs"/>
    <property type="match status" value="1"/>
</dbReference>
<feature type="domain" description="DUF218" evidence="2">
    <location>
        <begin position="88"/>
        <end position="249"/>
    </location>
</feature>
<protein>
    <submittedName>
        <fullName evidence="3">Uncharacterized SAM-binding protein YcdF, DUF218 family</fullName>
    </submittedName>
</protein>
<keyword evidence="1" id="KW-0472">Membrane</keyword>
<dbReference type="InterPro" id="IPR051599">
    <property type="entry name" value="Cell_Envelope_Assoc"/>
</dbReference>
<feature type="transmembrane region" description="Helical" evidence="1">
    <location>
        <begin position="46"/>
        <end position="70"/>
    </location>
</feature>
<dbReference type="Pfam" id="PF02698">
    <property type="entry name" value="DUF218"/>
    <property type="match status" value="1"/>
</dbReference>
<evidence type="ECO:0000256" key="1">
    <source>
        <dbReference type="SAM" id="Phobius"/>
    </source>
</evidence>
<evidence type="ECO:0000313" key="4">
    <source>
        <dbReference type="Proteomes" id="UP000198638"/>
    </source>
</evidence>
<dbReference type="CDD" id="cd06259">
    <property type="entry name" value="YdcF-like"/>
    <property type="match status" value="1"/>
</dbReference>
<evidence type="ECO:0000313" key="3">
    <source>
        <dbReference type="EMBL" id="SEA84105.1"/>
    </source>
</evidence>
<dbReference type="InterPro" id="IPR003848">
    <property type="entry name" value="DUF218"/>
</dbReference>
<dbReference type="InterPro" id="IPR014729">
    <property type="entry name" value="Rossmann-like_a/b/a_fold"/>
</dbReference>
<dbReference type="OrthoDB" id="9809813at2"/>